<name>A0A450YVJ8_9GAMM</name>
<dbReference type="InterPro" id="IPR018841">
    <property type="entry name" value="DUF2442"/>
</dbReference>
<evidence type="ECO:0000313" key="2">
    <source>
        <dbReference type="EMBL" id="VFK45577.1"/>
    </source>
</evidence>
<dbReference type="EMBL" id="CAADFT010000051">
    <property type="protein sequence ID" value="VFK45577.1"/>
    <property type="molecule type" value="Genomic_DNA"/>
</dbReference>
<gene>
    <name evidence="2" type="ORF">BECKTC1821E_GA0114239_105113</name>
</gene>
<sequence>MDRIVKAIPLNDYKVEIVTGSGVSGVFDVRPYLEGSAFKKLREPSYFKLVRPAHHGISWPHGQDLSSDTIVHDVRNARGETDGQRESGNKPLR</sequence>
<dbReference type="AlphaFoldDB" id="A0A450YVJ8"/>
<dbReference type="Pfam" id="PF10387">
    <property type="entry name" value="DUF2442"/>
    <property type="match status" value="1"/>
</dbReference>
<protein>
    <recommendedName>
        <fullName evidence="3">DUF2442 domain-containing protein</fullName>
    </recommendedName>
</protein>
<evidence type="ECO:0008006" key="3">
    <source>
        <dbReference type="Google" id="ProtNLM"/>
    </source>
</evidence>
<dbReference type="Gene3D" id="3.30.2020.10">
    <property type="entry name" value="NE0471-like N-terminal domain"/>
    <property type="match status" value="1"/>
</dbReference>
<reference evidence="2" key="1">
    <citation type="submission" date="2019-02" db="EMBL/GenBank/DDBJ databases">
        <authorList>
            <person name="Gruber-Vodicka R. H."/>
            <person name="Seah K. B. B."/>
        </authorList>
    </citation>
    <scope>NUCLEOTIDE SEQUENCE</scope>
    <source>
        <strain evidence="2">BECK_BZ125</strain>
    </source>
</reference>
<evidence type="ECO:0000256" key="1">
    <source>
        <dbReference type="SAM" id="MobiDB-lite"/>
    </source>
</evidence>
<dbReference type="SUPFAM" id="SSF143880">
    <property type="entry name" value="NE0471 N-terminal domain-like"/>
    <property type="match status" value="1"/>
</dbReference>
<accession>A0A450YVJ8</accession>
<feature type="region of interest" description="Disordered" evidence="1">
    <location>
        <begin position="72"/>
        <end position="93"/>
    </location>
</feature>
<proteinExistence type="predicted"/>
<organism evidence="2">
    <name type="scientific">Candidatus Kentrum sp. TC</name>
    <dbReference type="NCBI Taxonomy" id="2126339"/>
    <lineage>
        <taxon>Bacteria</taxon>
        <taxon>Pseudomonadati</taxon>
        <taxon>Pseudomonadota</taxon>
        <taxon>Gammaproteobacteria</taxon>
        <taxon>Candidatus Kentrum</taxon>
    </lineage>
</organism>
<dbReference type="InterPro" id="IPR036782">
    <property type="entry name" value="NE0471-like_N"/>
</dbReference>